<dbReference type="PROSITE" id="PS51257">
    <property type="entry name" value="PROKAR_LIPOPROTEIN"/>
    <property type="match status" value="1"/>
</dbReference>
<dbReference type="EMBL" id="JAFLND010000001">
    <property type="protein sequence ID" value="MBO0328954.1"/>
    <property type="molecule type" value="Genomic_DNA"/>
</dbReference>
<name>A0ABS3ERU3_9FLAO</name>
<proteinExistence type="predicted"/>
<accession>A0ABS3ERU3</accession>
<sequence>MKRTYLKTIYLATLSLALITSCEKSENQAIDQKTNETIDGKAVVLGKELEIPYSADNMQVAFNNLLFNLKSKSKTSKLAKALKDAKGIEIQPSHYYYRFLPKDSAEYELLTNDTVLQVSNIPLHYEIEEEGDFYNDPELEGGENLDSFSYLYAVVPYDYTIPEHVQNEQLDNMYFAPEMDEKQQAEEGEIVVKQPINQTTKDILTVDANGEVFEYLELEALKLTNNLDEDELKSLLFYLPYDTTGTLYTYKEAHQLGYEQKDLVIDLGSVDTMLEKETLASCRKWNPSGKITVREDAINKTVGVMGAEVKVRKWGLLVIRRAYTNKNGEFRTRRTRTKRVKYAVHFKNNSRKFKIKAGNMFIYAKHRGTRKYKRKAWNQHFSYGRSKFYALVHNAAYDFYERAVGKFGLHRPNQSWLRISAKYNQLAGDHLDLNPGGRFSLIPYAEIRVGRIDDGKPMASDEIYALVTHEMTHASHYRMDRGFFINLSSAGCRLQTMAESWATGVETIITNNRYIEFNPNYLATGRIGNEFPLTLFNSHKQYREINPGSKYEYTPIVIDLVDDFNQSIEIKSTKPIDRVKNYTLSQIQTSLITLAEHILGKNGLKVNTTIQPKSILMSFSTFICMIIVIKT</sequence>
<dbReference type="Proteomes" id="UP000664163">
    <property type="component" value="Unassembled WGS sequence"/>
</dbReference>
<protein>
    <submittedName>
        <fullName evidence="1">Uncharacterized protein</fullName>
    </submittedName>
</protein>
<evidence type="ECO:0000313" key="1">
    <source>
        <dbReference type="EMBL" id="MBO0328954.1"/>
    </source>
</evidence>
<evidence type="ECO:0000313" key="2">
    <source>
        <dbReference type="Proteomes" id="UP000664163"/>
    </source>
</evidence>
<dbReference type="RefSeq" id="WP_207069510.1">
    <property type="nucleotide sequence ID" value="NZ_JAFLND010000001.1"/>
</dbReference>
<reference evidence="1 2" key="1">
    <citation type="submission" date="2021-03" db="EMBL/GenBank/DDBJ databases">
        <title>Muricauda sp. CAU 1631 isolated from Incheon.</title>
        <authorList>
            <person name="Kim W."/>
        </authorList>
    </citation>
    <scope>NUCLEOTIDE SEQUENCE [LARGE SCALE GENOMIC DNA]</scope>
    <source>
        <strain evidence="1 2">CAU 1631</strain>
    </source>
</reference>
<organism evidence="1 2">
    <name type="scientific">[Muricauda] lutisoli</name>
    <dbReference type="NCBI Taxonomy" id="2816035"/>
    <lineage>
        <taxon>Bacteria</taxon>
        <taxon>Pseudomonadati</taxon>
        <taxon>Bacteroidota</taxon>
        <taxon>Flavobacteriia</taxon>
        <taxon>Flavobacteriales</taxon>
        <taxon>Flavobacteriaceae</taxon>
        <taxon>Allomuricauda</taxon>
    </lineage>
</organism>
<keyword evidence="2" id="KW-1185">Reference proteome</keyword>
<gene>
    <name evidence="1" type="ORF">J0X13_00240</name>
</gene>
<comment type="caution">
    <text evidence="1">The sequence shown here is derived from an EMBL/GenBank/DDBJ whole genome shotgun (WGS) entry which is preliminary data.</text>
</comment>